<comment type="caution">
    <text evidence="1">The sequence shown here is derived from an EMBL/GenBank/DDBJ whole genome shotgun (WGS) entry which is preliminary data.</text>
</comment>
<reference evidence="1 2" key="1">
    <citation type="journal article" date="2014" name="Genome Announc.">
        <title>Draft genome sequences of the altered schaedler flora, a defined bacterial community from gnotobiotic mice.</title>
        <authorList>
            <person name="Wannemuehler M.J."/>
            <person name="Overstreet A.M."/>
            <person name="Ward D.V."/>
            <person name="Phillips G.J."/>
        </authorList>
    </citation>
    <scope>NUCLEOTIDE SEQUENCE [LARGE SCALE GENOMIC DNA]</scope>
    <source>
        <strain evidence="1 2">ASF492</strain>
    </source>
</reference>
<keyword evidence="2" id="KW-1185">Reference proteome</keyword>
<name>N2AFD0_9FIRM</name>
<evidence type="ECO:0000313" key="2">
    <source>
        <dbReference type="Proteomes" id="UP000012589"/>
    </source>
</evidence>
<organism evidence="1 2">
    <name type="scientific">Eubacterium plexicaudatum ASF492</name>
    <dbReference type="NCBI Taxonomy" id="1235802"/>
    <lineage>
        <taxon>Bacteria</taxon>
        <taxon>Bacillati</taxon>
        <taxon>Bacillota</taxon>
        <taxon>Clostridia</taxon>
        <taxon>Eubacteriales</taxon>
        <taxon>Eubacteriaceae</taxon>
        <taxon>Eubacterium</taxon>
    </lineage>
</organism>
<gene>
    <name evidence="1" type="ORF">C823_03706</name>
</gene>
<accession>N2AFD0</accession>
<sequence length="196" mass="22876">MSKKRDHKIMITEEAIRKVPFIRYREIPEDEYEIIYELAKQVLRLSKDENESNEVAITYSFDTEKIILQENLVGVQFGDEHSVNPMADTLSYHLIMSSKECMVVSMHNHPSVSLISVADMRFFLQYGSIRLLVIVTNLGSISYMVKSRRYNYIKAVRLLNQTIQLHNKASDLKEHQKAARYFISNCHKAGIIYENR</sequence>
<dbReference type="Proteomes" id="UP000012589">
    <property type="component" value="Unassembled WGS sequence"/>
</dbReference>
<proteinExistence type="predicted"/>
<dbReference type="EMBL" id="AQFT01000110">
    <property type="protein sequence ID" value="EMZ23099.1"/>
    <property type="molecule type" value="Genomic_DNA"/>
</dbReference>
<dbReference type="PATRIC" id="fig|1235802.3.peg.3911"/>
<dbReference type="HOGENOM" id="CLU_1388399_0_0_9"/>
<dbReference type="AlphaFoldDB" id="N2AFD0"/>
<protein>
    <submittedName>
        <fullName evidence="1">Uncharacterized protein</fullName>
    </submittedName>
</protein>
<evidence type="ECO:0000313" key="1">
    <source>
        <dbReference type="EMBL" id="EMZ23099.1"/>
    </source>
</evidence>
<dbReference type="eggNOG" id="ENOG5033V9W">
    <property type="taxonomic scope" value="Bacteria"/>
</dbReference>
<dbReference type="STRING" id="1235802.C823_03706"/>